<evidence type="ECO:0000256" key="2">
    <source>
        <dbReference type="ARBA" id="ARBA00022448"/>
    </source>
</evidence>
<sequence>MPRSDISLSGSSKASPFVQHSAGLLLQQYINVHWSDAADKFKPPLVPPEIKLQLRPSILHILSEPHRKIRSAGAFAAAAIAKLDWPEEWPELVPSLSELLQSDNVDACQGAMSMLTEFLDEGMSEDQLQPVIQSLAPPMLAILQKKEMHSPFTRAQTVDVFREIVATFHGSNNKRSDLQQAAMGFIGSWTSAFEELLAADAATEVARDWDEILVRKQIIEAYSLLQTRKTATDFPRHTHLVVSNLISLIPAYQIYYVASSSSGREPPTTTSRANSKDPASSLVELACAAFDFLEPAVRSPKVRDALLEGPRGGETPTMLLRALMESVLAYTQITRDEVETWLDDPNAFLIDDDESSGNYNARICGHDVIGSLIDKYPIPVVHLLQEMCVSVIQDCSKKRQERDPDWWQRLEALFAMLCGISSDLRTQAEADINAGRTPKLDYNAMFTLILPSALNYNDVPFLQARAFQFVSLFAQLLSEDLCRQYLVVAVSALQSPDHSTTVKLAAVRAIRNFCRFVDVSFIRVHSRAMLDYLVGILPHATKETLYLTLETIEALLVLDTELLTVETAFMIAKSLHDVWFTNYEDPVTTGSIEDLLDVLVDTSPPITRIVVMTLGPNLSKAILTVDDKSNHLPCEAIQLANRLVRTRDGPLESELIDTVTWAIMNFLRVSEDSDAIQTVQDFLNGTYLSYSIPVSLKDSLGKKVDGIHYIYGLLDRFLAPTFPEDGAIAVGGLVMHLLRKAPGPIQPVLLDILQALVNRLVTAKLPSLIQSLVLPFAYLFVEHTEEILELLSKLDARMPDGSTTPALPVVLNQWCEMSDTISGSWNIRVSDLGLARLFMAPVPLLQQIQVKGDMIITQTNSKDPIQHTMIPFPVKVLKLLLHEVEDVGHEKRLSGLADVVEEDDGDADWSDDDPLGGSDQGSNHFVPPAQLAALQGLPDVSDEQDDDDDLKSDPISQIDLPVSRPSSIPMASSVLLDMASGLVPRNGPMLPVQVKSYPQHISPSVSPLPPSSSEARPDS</sequence>
<dbReference type="GO" id="GO:0005829">
    <property type="term" value="C:cytosol"/>
    <property type="evidence" value="ECO:0007669"/>
    <property type="project" value="TreeGrafter"/>
</dbReference>
<organism evidence="7 8">
    <name type="scientific">Tremella mesenterica</name>
    <name type="common">Jelly fungus</name>
    <dbReference type="NCBI Taxonomy" id="5217"/>
    <lineage>
        <taxon>Eukaryota</taxon>
        <taxon>Fungi</taxon>
        <taxon>Dikarya</taxon>
        <taxon>Basidiomycota</taxon>
        <taxon>Agaricomycotina</taxon>
        <taxon>Tremellomycetes</taxon>
        <taxon>Tremellales</taxon>
        <taxon>Tremellaceae</taxon>
        <taxon>Tremella</taxon>
    </lineage>
</organism>
<accession>A0A4Q1BGH4</accession>
<dbReference type="SUPFAM" id="SSF48371">
    <property type="entry name" value="ARM repeat"/>
    <property type="match status" value="1"/>
</dbReference>
<dbReference type="InterPro" id="IPR011989">
    <property type="entry name" value="ARM-like"/>
</dbReference>
<dbReference type="VEuPathDB" id="FungiDB:TREMEDRAFT_42834"/>
<keyword evidence="3" id="KW-0653">Protein transport</keyword>
<dbReference type="GO" id="GO:0005635">
    <property type="term" value="C:nuclear envelope"/>
    <property type="evidence" value="ECO:0007669"/>
    <property type="project" value="TreeGrafter"/>
</dbReference>
<keyword evidence="4" id="KW-0539">Nucleus</keyword>
<feature type="region of interest" description="Disordered" evidence="5">
    <location>
        <begin position="984"/>
        <end position="1019"/>
    </location>
</feature>
<comment type="caution">
    <text evidence="7">The sequence shown here is derived from an EMBL/GenBank/DDBJ whole genome shotgun (WGS) entry which is preliminary data.</text>
</comment>
<dbReference type="InterPro" id="IPR056840">
    <property type="entry name" value="HEAT_IPO9_central"/>
</dbReference>
<evidence type="ECO:0000256" key="3">
    <source>
        <dbReference type="ARBA" id="ARBA00022927"/>
    </source>
</evidence>
<dbReference type="InterPro" id="IPR016024">
    <property type="entry name" value="ARM-type_fold"/>
</dbReference>
<evidence type="ECO:0000313" key="7">
    <source>
        <dbReference type="EMBL" id="RXK36603.1"/>
    </source>
</evidence>
<feature type="compositionally biased region" description="Acidic residues" evidence="5">
    <location>
        <begin position="940"/>
        <end position="950"/>
    </location>
</feature>
<evidence type="ECO:0000256" key="5">
    <source>
        <dbReference type="SAM" id="MobiDB-lite"/>
    </source>
</evidence>
<feature type="region of interest" description="Disordered" evidence="5">
    <location>
        <begin position="895"/>
        <end position="926"/>
    </location>
</feature>
<protein>
    <recommendedName>
        <fullName evidence="6">Importin N-terminal domain-containing protein</fullName>
    </recommendedName>
</protein>
<dbReference type="Pfam" id="PF03810">
    <property type="entry name" value="IBN_N"/>
    <property type="match status" value="1"/>
</dbReference>
<gene>
    <name evidence="7" type="ORF">M231_06144</name>
</gene>
<feature type="region of interest" description="Disordered" evidence="5">
    <location>
        <begin position="939"/>
        <end position="966"/>
    </location>
</feature>
<feature type="compositionally biased region" description="Acidic residues" evidence="5">
    <location>
        <begin position="899"/>
        <end position="914"/>
    </location>
</feature>
<dbReference type="GO" id="GO:0031267">
    <property type="term" value="F:small GTPase binding"/>
    <property type="evidence" value="ECO:0007669"/>
    <property type="project" value="InterPro"/>
</dbReference>
<dbReference type="PROSITE" id="PS50166">
    <property type="entry name" value="IMPORTIN_B_NT"/>
    <property type="match status" value="1"/>
</dbReference>
<name>A0A4Q1BGH4_TREME</name>
<dbReference type="PANTHER" id="PTHR10997">
    <property type="entry name" value="IMPORTIN-7, 8, 11"/>
    <property type="match status" value="1"/>
</dbReference>
<dbReference type="Proteomes" id="UP000289152">
    <property type="component" value="Unassembled WGS sequence"/>
</dbReference>
<dbReference type="Gene3D" id="1.25.10.10">
    <property type="entry name" value="Leucine-rich Repeat Variant"/>
    <property type="match status" value="1"/>
</dbReference>
<keyword evidence="8" id="KW-1185">Reference proteome</keyword>
<reference evidence="7 8" key="1">
    <citation type="submission" date="2016-06" db="EMBL/GenBank/DDBJ databases">
        <title>Evolution of pathogenesis and genome organization in the Tremellales.</title>
        <authorList>
            <person name="Cuomo C."/>
            <person name="Litvintseva A."/>
            <person name="Heitman J."/>
            <person name="Chen Y."/>
            <person name="Sun S."/>
            <person name="Springer D."/>
            <person name="Dromer F."/>
            <person name="Young S."/>
            <person name="Zeng Q."/>
            <person name="Chapman S."/>
            <person name="Gujja S."/>
            <person name="Saif S."/>
            <person name="Birren B."/>
        </authorList>
    </citation>
    <scope>NUCLEOTIDE SEQUENCE [LARGE SCALE GENOMIC DNA]</scope>
    <source>
        <strain evidence="7 8">ATCC 28783</strain>
    </source>
</reference>
<feature type="domain" description="Importin N-terminal" evidence="6">
    <location>
        <begin position="22"/>
        <end position="64"/>
    </location>
</feature>
<comment type="subcellular location">
    <subcellularLocation>
        <location evidence="1">Nucleus</location>
    </subcellularLocation>
</comment>
<dbReference type="InParanoid" id="A0A4Q1BGH4"/>
<dbReference type="FunCoup" id="A0A4Q1BGH4">
    <property type="interactions" value="565"/>
</dbReference>
<evidence type="ECO:0000256" key="4">
    <source>
        <dbReference type="ARBA" id="ARBA00023242"/>
    </source>
</evidence>
<dbReference type="AlphaFoldDB" id="A0A4Q1BGH4"/>
<dbReference type="InterPro" id="IPR001494">
    <property type="entry name" value="Importin-beta_N"/>
</dbReference>
<evidence type="ECO:0000313" key="8">
    <source>
        <dbReference type="Proteomes" id="UP000289152"/>
    </source>
</evidence>
<dbReference type="Pfam" id="PF25018">
    <property type="entry name" value="HEAT_IPO9_c"/>
    <property type="match status" value="1"/>
</dbReference>
<evidence type="ECO:0000256" key="1">
    <source>
        <dbReference type="ARBA" id="ARBA00004123"/>
    </source>
</evidence>
<dbReference type="PANTHER" id="PTHR10997:SF9">
    <property type="entry name" value="IMPORTIN-9"/>
    <property type="match status" value="1"/>
</dbReference>
<dbReference type="EMBL" id="SDIL01000092">
    <property type="protein sequence ID" value="RXK36603.1"/>
    <property type="molecule type" value="Genomic_DNA"/>
</dbReference>
<dbReference type="STRING" id="5217.A0A4Q1BGH4"/>
<keyword evidence="2" id="KW-0813">Transport</keyword>
<dbReference type="OrthoDB" id="431626at2759"/>
<dbReference type="GO" id="GO:0006606">
    <property type="term" value="P:protein import into nucleus"/>
    <property type="evidence" value="ECO:0007669"/>
    <property type="project" value="TreeGrafter"/>
</dbReference>
<evidence type="ECO:0000259" key="6">
    <source>
        <dbReference type="PROSITE" id="PS50166"/>
    </source>
</evidence>
<proteinExistence type="predicted"/>